<evidence type="ECO:0000313" key="2">
    <source>
        <dbReference type="EMBL" id="AGA64806.1"/>
    </source>
</evidence>
<dbReference type="PANTHER" id="PTHR15032:SF4">
    <property type="entry name" value="N-ACYL-PHOSPHATIDYLETHANOLAMINE-HYDROLYZING PHOSPHOLIPASE D"/>
    <property type="match status" value="1"/>
</dbReference>
<dbReference type="KEGG" id="lcc:B488_08140"/>
<dbReference type="InterPro" id="IPR001279">
    <property type="entry name" value="Metallo-B-lactamas"/>
</dbReference>
<dbReference type="Pfam" id="PF12706">
    <property type="entry name" value="Lactamase_B_2"/>
    <property type="match status" value="1"/>
</dbReference>
<reference evidence="2 3" key="1">
    <citation type="journal article" date="2012" name="Stand. Genomic Sci.">
        <title>Complete genome sequence of Liberibacter crescens BT-1.</title>
        <authorList>
            <person name="Leonard M.T."/>
            <person name="Fagen J.R."/>
            <person name="Davis-Richardson A.G."/>
            <person name="Davis M.J."/>
            <person name="Triplett E.W."/>
        </authorList>
    </citation>
    <scope>NUCLEOTIDE SEQUENCE [LARGE SCALE GENOMIC DNA]</scope>
    <source>
        <strain evidence="2 3">BT-1</strain>
    </source>
</reference>
<name>L0EWP8_LIBCB</name>
<dbReference type="EMBL" id="CP003789">
    <property type="protein sequence ID" value="AGA64806.1"/>
    <property type="molecule type" value="Genomic_DNA"/>
</dbReference>
<protein>
    <recommendedName>
        <fullName evidence="1">Metallo-beta-lactamase domain-containing protein</fullName>
    </recommendedName>
</protein>
<keyword evidence="3" id="KW-1185">Reference proteome</keyword>
<feature type="domain" description="Metallo-beta-lactamase" evidence="1">
    <location>
        <begin position="60"/>
        <end position="269"/>
    </location>
</feature>
<dbReference type="InterPro" id="IPR036866">
    <property type="entry name" value="RibonucZ/Hydroxyglut_hydro"/>
</dbReference>
<dbReference type="PATRIC" id="fig|1215343.11.peg.838"/>
<accession>L0EWP8</accession>
<gene>
    <name evidence="2" type="ordered locus">B488_08140</name>
</gene>
<proteinExistence type="predicted"/>
<dbReference type="AlphaFoldDB" id="L0EWP8"/>
<dbReference type="GO" id="GO:0005737">
    <property type="term" value="C:cytoplasm"/>
    <property type="evidence" value="ECO:0007669"/>
    <property type="project" value="TreeGrafter"/>
</dbReference>
<dbReference type="PIRSF" id="PIRSF038896">
    <property type="entry name" value="NAPE-PLD"/>
    <property type="match status" value="1"/>
</dbReference>
<dbReference type="InterPro" id="IPR024884">
    <property type="entry name" value="NAPE-PLD"/>
</dbReference>
<dbReference type="STRING" id="1215343.B488_08140"/>
<organism evidence="2 3">
    <name type="scientific">Liberibacter crescens (strain BT-1)</name>
    <dbReference type="NCBI Taxonomy" id="1215343"/>
    <lineage>
        <taxon>Bacteria</taxon>
        <taxon>Pseudomonadati</taxon>
        <taxon>Pseudomonadota</taxon>
        <taxon>Alphaproteobacteria</taxon>
        <taxon>Hyphomicrobiales</taxon>
        <taxon>Rhizobiaceae</taxon>
        <taxon>Liberibacter</taxon>
    </lineage>
</organism>
<evidence type="ECO:0000259" key="1">
    <source>
        <dbReference type="SMART" id="SM00849"/>
    </source>
</evidence>
<sequence>MGFINPEPSKKCFRTVRDWRKSQKAQKLPKPPENGYEAFINQWWEKADFNGQEDAIWWLGHACILIRTQGTHILIDPALSQRASPLSFFGPKRKTPPAATVEELPKIDVLIYSHNHYDHLDSTTLKKLLKRFPSIKTFVPLGVGKILRQYGAGSVSECDWWDEVSMMGLKLHCTPARHWSMRSLWDFNRSLWCSWVIDTGTFRFFFAGDTGYTLRLVEIGERLGPFDVAALPIGAYMPEWFMEENHMSPESAVRLYQQLLCPSRVIPIHWGTYELSDESLDEPPQELVRAREKAGITDDHFAPLKIGSRIIIENVS</sequence>
<dbReference type="PANTHER" id="PTHR15032">
    <property type="entry name" value="N-ACYL-PHOSPHATIDYLETHANOLAMINE-HYDROLYZING PHOSPHOLIPASE D"/>
    <property type="match status" value="1"/>
</dbReference>
<evidence type="ECO:0000313" key="3">
    <source>
        <dbReference type="Proteomes" id="UP000010799"/>
    </source>
</evidence>
<dbReference type="RefSeq" id="WP_015273233.1">
    <property type="nucleotide sequence ID" value="NC_019907.1"/>
</dbReference>
<dbReference type="eggNOG" id="COG2220">
    <property type="taxonomic scope" value="Bacteria"/>
</dbReference>
<dbReference type="SUPFAM" id="SSF56281">
    <property type="entry name" value="Metallo-hydrolase/oxidoreductase"/>
    <property type="match status" value="1"/>
</dbReference>
<dbReference type="GO" id="GO:0070290">
    <property type="term" value="F:N-acylphosphatidylethanolamine-specific phospholipase D activity"/>
    <property type="evidence" value="ECO:0007669"/>
    <property type="project" value="InterPro"/>
</dbReference>
<dbReference type="Gene3D" id="3.60.15.10">
    <property type="entry name" value="Ribonuclease Z/Hydroxyacylglutathione hydrolase-like"/>
    <property type="match status" value="1"/>
</dbReference>
<dbReference type="SMART" id="SM00849">
    <property type="entry name" value="Lactamase_B"/>
    <property type="match status" value="1"/>
</dbReference>
<dbReference type="HOGENOM" id="CLU_020884_1_1_5"/>
<dbReference type="Proteomes" id="UP000010799">
    <property type="component" value="Chromosome"/>
</dbReference>
<dbReference type="GO" id="GO:0008270">
    <property type="term" value="F:zinc ion binding"/>
    <property type="evidence" value="ECO:0007669"/>
    <property type="project" value="InterPro"/>
</dbReference>